<keyword evidence="2" id="KW-1185">Reference proteome</keyword>
<name>A0A841Q8C1_9BACI</name>
<dbReference type="InterPro" id="IPR025552">
    <property type="entry name" value="YkyB"/>
</dbReference>
<accession>A0A841Q8C1</accession>
<evidence type="ECO:0008006" key="3">
    <source>
        <dbReference type="Google" id="ProtNLM"/>
    </source>
</evidence>
<dbReference type="EMBL" id="JACHGH010000012">
    <property type="protein sequence ID" value="MBB6454849.1"/>
    <property type="molecule type" value="Genomic_DNA"/>
</dbReference>
<protein>
    <recommendedName>
        <fullName evidence="3">YkyB-like protein</fullName>
    </recommendedName>
</protein>
<organism evidence="1 2">
    <name type="scientific">Salirhabdus euzebyi</name>
    <dbReference type="NCBI Taxonomy" id="394506"/>
    <lineage>
        <taxon>Bacteria</taxon>
        <taxon>Bacillati</taxon>
        <taxon>Bacillota</taxon>
        <taxon>Bacilli</taxon>
        <taxon>Bacillales</taxon>
        <taxon>Bacillaceae</taxon>
        <taxon>Salirhabdus</taxon>
    </lineage>
</organism>
<comment type="caution">
    <text evidence="1">The sequence shown here is derived from an EMBL/GenBank/DDBJ whole genome shotgun (WGS) entry which is preliminary data.</text>
</comment>
<dbReference type="Pfam" id="PF14177">
    <property type="entry name" value="YkyB"/>
    <property type="match status" value="1"/>
</dbReference>
<evidence type="ECO:0000313" key="2">
    <source>
        <dbReference type="Proteomes" id="UP000581688"/>
    </source>
</evidence>
<evidence type="ECO:0000313" key="1">
    <source>
        <dbReference type="EMBL" id="MBB6454849.1"/>
    </source>
</evidence>
<reference evidence="1 2" key="1">
    <citation type="submission" date="2020-08" db="EMBL/GenBank/DDBJ databases">
        <title>Genomic Encyclopedia of Type Strains, Phase IV (KMG-IV): sequencing the most valuable type-strain genomes for metagenomic binning, comparative biology and taxonomic classification.</title>
        <authorList>
            <person name="Goeker M."/>
        </authorList>
    </citation>
    <scope>NUCLEOTIDE SEQUENCE [LARGE SCALE GENOMIC DNA]</scope>
    <source>
        <strain evidence="1 2">DSM 19612</strain>
    </source>
</reference>
<proteinExistence type="predicted"/>
<dbReference type="RefSeq" id="WP_174498022.1">
    <property type="nucleotide sequence ID" value="NZ_CADDWK010000028.1"/>
</dbReference>
<dbReference type="AlphaFoldDB" id="A0A841Q8C1"/>
<gene>
    <name evidence="1" type="ORF">HNQ94_003338</name>
</gene>
<sequence>MNKENKEYTVKEIAEALAVVNRHAKAAPDPRHLYDIKKNAIEKLLEQKKAKKIGLHYSNHPKLSQQHSTLLIQVGDYFFHLPPKREDLKELKHLGALDETYRNPKPQLNLKKSKAILYDYLNWKPPVEKKPSYAYTPSISSWVSGGKQNNSRKYFNR</sequence>
<dbReference type="Proteomes" id="UP000581688">
    <property type="component" value="Unassembled WGS sequence"/>
</dbReference>